<dbReference type="InterPro" id="IPR036737">
    <property type="entry name" value="OmpA-like_sf"/>
</dbReference>
<feature type="signal peptide" evidence="2">
    <location>
        <begin position="1"/>
        <end position="32"/>
    </location>
</feature>
<evidence type="ECO:0000313" key="5">
    <source>
        <dbReference type="Proteomes" id="UP000065641"/>
    </source>
</evidence>
<dbReference type="OrthoDB" id="6905929at2"/>
<dbReference type="Gene3D" id="3.30.1330.60">
    <property type="entry name" value="OmpA-like domain"/>
    <property type="match status" value="1"/>
</dbReference>
<dbReference type="CDD" id="cd07185">
    <property type="entry name" value="OmpA_C-like"/>
    <property type="match status" value="1"/>
</dbReference>
<dbReference type="SUPFAM" id="SSF103088">
    <property type="entry name" value="OmpA-like"/>
    <property type="match status" value="1"/>
</dbReference>
<keyword evidence="5" id="KW-1185">Reference proteome</keyword>
<dbReference type="PROSITE" id="PS51123">
    <property type="entry name" value="OMPA_2"/>
    <property type="match status" value="1"/>
</dbReference>
<organism evidence="4 5">
    <name type="scientific">Pseudohongiella spirulinae</name>
    <dbReference type="NCBI Taxonomy" id="1249552"/>
    <lineage>
        <taxon>Bacteria</taxon>
        <taxon>Pseudomonadati</taxon>
        <taxon>Pseudomonadota</taxon>
        <taxon>Gammaproteobacteria</taxon>
        <taxon>Pseudomonadales</taxon>
        <taxon>Pseudohongiellaceae</taxon>
        <taxon>Pseudohongiella</taxon>
    </lineage>
</organism>
<dbReference type="PANTHER" id="PTHR30329:SF17">
    <property type="entry name" value="LIPOPROTEIN YFIB-RELATED"/>
    <property type="match status" value="1"/>
</dbReference>
<dbReference type="EMBL" id="CP013189">
    <property type="protein sequence ID" value="ALO46356.1"/>
    <property type="molecule type" value="Genomic_DNA"/>
</dbReference>
<reference evidence="4 5" key="1">
    <citation type="submission" date="2015-11" db="EMBL/GenBank/DDBJ databases">
        <authorList>
            <person name="Zhang Y."/>
            <person name="Guo Z."/>
        </authorList>
    </citation>
    <scope>NUCLEOTIDE SEQUENCE [LARGE SCALE GENOMIC DNA]</scope>
    <source>
        <strain evidence="4 5">KCTC 32221</strain>
    </source>
</reference>
<sequence length="303" mass="34119" precursor="true">MIIARPSDSIHPRICRALASLAGLMCAASVHAGSVSSYYPDFDASGWTTEGSIFECSLSQQIPGFGMAVFYHRAGEPLSFYLQTPDSPMQAGKALLTSQPPVWRQDLTVKDLAYVDVTRSRRPVSLDASHSRLLIAELGRGMVPTLMRRAWFSDNESVHVGLSPVRFGEAYQNYHACAAELLPVNFDQIERSTVFWPVNSRELDETQKAQLDDIITYIKADPRVLRAEINGFTDGAGNARDNLELSRIRAFAVQSYLVQNGLDENMFNTRFFGATPEFRIVREERSAEDRDRNRRVTIRLHRE</sequence>
<dbReference type="Gene3D" id="2.60.40.2540">
    <property type="match status" value="1"/>
</dbReference>
<dbReference type="PRINTS" id="PR01023">
    <property type="entry name" value="NAFLGMOTY"/>
</dbReference>
<dbReference type="InterPro" id="IPR041544">
    <property type="entry name" value="MotY_N"/>
</dbReference>
<evidence type="ECO:0000256" key="2">
    <source>
        <dbReference type="SAM" id="SignalP"/>
    </source>
</evidence>
<evidence type="ECO:0000259" key="3">
    <source>
        <dbReference type="PROSITE" id="PS51123"/>
    </source>
</evidence>
<proteinExistence type="predicted"/>
<dbReference type="Proteomes" id="UP000065641">
    <property type="component" value="Chromosome"/>
</dbReference>
<dbReference type="STRING" id="1249552.PS2015_1704"/>
<name>A0A0S2KE58_9GAMM</name>
<dbReference type="InterPro" id="IPR006665">
    <property type="entry name" value="OmpA-like"/>
</dbReference>
<keyword evidence="2" id="KW-0732">Signal</keyword>
<dbReference type="RefSeq" id="WP_082628054.1">
    <property type="nucleotide sequence ID" value="NZ_CP013189.1"/>
</dbReference>
<accession>A0A0S2KE58</accession>
<dbReference type="Pfam" id="PF00691">
    <property type="entry name" value="OmpA"/>
    <property type="match status" value="1"/>
</dbReference>
<feature type="chain" id="PRO_5006601542" evidence="2">
    <location>
        <begin position="33"/>
        <end position="303"/>
    </location>
</feature>
<evidence type="ECO:0000256" key="1">
    <source>
        <dbReference type="PROSITE-ProRule" id="PRU00473"/>
    </source>
</evidence>
<keyword evidence="1" id="KW-0472">Membrane</keyword>
<dbReference type="AlphaFoldDB" id="A0A0S2KE58"/>
<dbReference type="GO" id="GO:0016020">
    <property type="term" value="C:membrane"/>
    <property type="evidence" value="ECO:0007669"/>
    <property type="project" value="UniProtKB-UniRule"/>
</dbReference>
<evidence type="ECO:0000313" key="4">
    <source>
        <dbReference type="EMBL" id="ALO46356.1"/>
    </source>
</evidence>
<gene>
    <name evidence="4" type="ORF">PS2015_1704</name>
</gene>
<dbReference type="KEGG" id="pspi:PS2015_1704"/>
<dbReference type="Pfam" id="PF18393">
    <property type="entry name" value="MotY_N"/>
    <property type="match status" value="1"/>
</dbReference>
<dbReference type="InterPro" id="IPR050330">
    <property type="entry name" value="Bact_OuterMem_StrucFunc"/>
</dbReference>
<feature type="domain" description="OmpA-like" evidence="3">
    <location>
        <begin position="184"/>
        <end position="303"/>
    </location>
</feature>
<dbReference type="PANTHER" id="PTHR30329">
    <property type="entry name" value="STATOR ELEMENT OF FLAGELLAR MOTOR COMPLEX"/>
    <property type="match status" value="1"/>
</dbReference>
<protein>
    <submittedName>
        <fullName evidence="4">Outer membrane protein and related peptidoglycan-associated (Lipo)protein</fullName>
    </submittedName>
</protein>